<keyword evidence="1" id="KW-1133">Transmembrane helix</keyword>
<dbReference type="RefSeq" id="WP_157740180.1">
    <property type="nucleotide sequence ID" value="NZ_LT594323.1"/>
</dbReference>
<keyword evidence="4" id="KW-1185">Reference proteome</keyword>
<dbReference type="PATRIC" id="fig|261654.4.peg.663"/>
<dbReference type="Proteomes" id="UP000199385">
    <property type="component" value="Chromosome I"/>
</dbReference>
<name>A0A1A8Z4E8_9ACTN</name>
<dbReference type="InterPro" id="IPR018764">
    <property type="entry name" value="RskA_C"/>
</dbReference>
<keyword evidence="1" id="KW-0812">Transmembrane</keyword>
<accession>A0A1A8Z4E8</accession>
<sequence>MDAALAQVPGIEDLLRRGAVWAAVPTELEARILAHVSAAPAPRAGSVPAAVGASDRTGRALRRRHLFALAAGVTALAGIGAYVAFAPSERPAQTQVALAGTGLAETSRGDAVIEDTASGVRLALSFRNLPAAAAGTYYEGWVAGPRGSVAIGTFHLRKGSDGVVLWSGVDMADYPTIKITLQKEGGGPASSGNVLLIGETRAD</sequence>
<reference evidence="4" key="1">
    <citation type="submission" date="2016-06" db="EMBL/GenBank/DDBJ databases">
        <authorList>
            <person name="Varghese N."/>
            <person name="Submissions Spin"/>
        </authorList>
    </citation>
    <scope>NUCLEOTIDE SEQUENCE [LARGE SCALE GENOMIC DNA]</scope>
    <source>
        <strain evidence="4">DSM 44815</strain>
    </source>
</reference>
<evidence type="ECO:0000313" key="3">
    <source>
        <dbReference type="EMBL" id="SBT38731.1"/>
    </source>
</evidence>
<dbReference type="GO" id="GO:0005886">
    <property type="term" value="C:plasma membrane"/>
    <property type="evidence" value="ECO:0007669"/>
    <property type="project" value="InterPro"/>
</dbReference>
<dbReference type="Pfam" id="PF10099">
    <property type="entry name" value="RskA_C"/>
    <property type="match status" value="1"/>
</dbReference>
<dbReference type="STRING" id="261654.GA0070611_0656"/>
<protein>
    <submittedName>
        <fullName evidence="3">Anti-sigma-K factor rskA</fullName>
    </submittedName>
</protein>
<evidence type="ECO:0000256" key="1">
    <source>
        <dbReference type="SAM" id="Phobius"/>
    </source>
</evidence>
<feature type="transmembrane region" description="Helical" evidence="1">
    <location>
        <begin position="66"/>
        <end position="85"/>
    </location>
</feature>
<dbReference type="AlphaFoldDB" id="A0A1A8Z4E8"/>
<feature type="domain" description="Anti-sigma K factor RskA C-terminal" evidence="2">
    <location>
        <begin position="68"/>
        <end position="189"/>
    </location>
</feature>
<gene>
    <name evidence="3" type="ORF">GA0070611_0656</name>
</gene>
<proteinExistence type="predicted"/>
<evidence type="ECO:0000313" key="4">
    <source>
        <dbReference type="Proteomes" id="UP000199385"/>
    </source>
</evidence>
<organism evidence="3 4">
    <name type="scientific">Micromonospora auratinigra</name>
    <dbReference type="NCBI Taxonomy" id="261654"/>
    <lineage>
        <taxon>Bacteria</taxon>
        <taxon>Bacillati</taxon>
        <taxon>Actinomycetota</taxon>
        <taxon>Actinomycetes</taxon>
        <taxon>Micromonosporales</taxon>
        <taxon>Micromonosporaceae</taxon>
        <taxon>Micromonospora</taxon>
    </lineage>
</organism>
<evidence type="ECO:0000259" key="2">
    <source>
        <dbReference type="Pfam" id="PF10099"/>
    </source>
</evidence>
<dbReference type="OrthoDB" id="4328740at2"/>
<keyword evidence="1" id="KW-0472">Membrane</keyword>
<dbReference type="EMBL" id="LT594323">
    <property type="protein sequence ID" value="SBT38731.1"/>
    <property type="molecule type" value="Genomic_DNA"/>
</dbReference>